<keyword evidence="2" id="KW-1185">Reference proteome</keyword>
<organism evidence="1 2">
    <name type="scientific">Tanacetum coccineum</name>
    <dbReference type="NCBI Taxonomy" id="301880"/>
    <lineage>
        <taxon>Eukaryota</taxon>
        <taxon>Viridiplantae</taxon>
        <taxon>Streptophyta</taxon>
        <taxon>Embryophyta</taxon>
        <taxon>Tracheophyta</taxon>
        <taxon>Spermatophyta</taxon>
        <taxon>Magnoliopsida</taxon>
        <taxon>eudicotyledons</taxon>
        <taxon>Gunneridae</taxon>
        <taxon>Pentapetalae</taxon>
        <taxon>asterids</taxon>
        <taxon>campanulids</taxon>
        <taxon>Asterales</taxon>
        <taxon>Asteraceae</taxon>
        <taxon>Asteroideae</taxon>
        <taxon>Anthemideae</taxon>
        <taxon>Anthemidinae</taxon>
        <taxon>Tanacetum</taxon>
    </lineage>
</organism>
<name>A0ABQ5DYV8_9ASTR</name>
<evidence type="ECO:0000313" key="1">
    <source>
        <dbReference type="EMBL" id="GJT44367.1"/>
    </source>
</evidence>
<protein>
    <submittedName>
        <fullName evidence="1">Uncharacterized protein</fullName>
    </submittedName>
</protein>
<dbReference type="Proteomes" id="UP001151760">
    <property type="component" value="Unassembled WGS sequence"/>
</dbReference>
<dbReference type="EMBL" id="BQNB010015807">
    <property type="protein sequence ID" value="GJT44367.1"/>
    <property type="molecule type" value="Genomic_DNA"/>
</dbReference>
<reference evidence="1" key="1">
    <citation type="journal article" date="2022" name="Int. J. Mol. Sci.">
        <title>Draft Genome of Tanacetum Coccineum: Genomic Comparison of Closely Related Tanacetum-Family Plants.</title>
        <authorList>
            <person name="Yamashiro T."/>
            <person name="Shiraishi A."/>
            <person name="Nakayama K."/>
            <person name="Satake H."/>
        </authorList>
    </citation>
    <scope>NUCLEOTIDE SEQUENCE</scope>
</reference>
<proteinExistence type="predicted"/>
<evidence type="ECO:0000313" key="2">
    <source>
        <dbReference type="Proteomes" id="UP001151760"/>
    </source>
</evidence>
<accession>A0ABQ5DYV8</accession>
<reference evidence="1" key="2">
    <citation type="submission" date="2022-01" db="EMBL/GenBank/DDBJ databases">
        <authorList>
            <person name="Yamashiro T."/>
            <person name="Shiraishi A."/>
            <person name="Satake H."/>
            <person name="Nakayama K."/>
        </authorList>
    </citation>
    <scope>NUCLEOTIDE SEQUENCE</scope>
</reference>
<comment type="caution">
    <text evidence="1">The sequence shown here is derived from an EMBL/GenBank/DDBJ whole genome shotgun (WGS) entry which is preliminary data.</text>
</comment>
<sequence>MMFSYLSPAERYLTSHRALFDTVRLLVHKRIPVTRPLVLCHLRAHRGSYEYENVLLTCVGRVASLNREIHVAECSLLMPIVSCKSVGDMVFSLLLIENTTSEIVSVHAFYEKRNKNSICV</sequence>
<gene>
    <name evidence="1" type="ORF">Tco_0953082</name>
</gene>